<dbReference type="EMBL" id="SRLO01000266">
    <property type="protein sequence ID" value="TNN63779.1"/>
    <property type="molecule type" value="Genomic_DNA"/>
</dbReference>
<proteinExistence type="predicted"/>
<feature type="compositionally biased region" description="Low complexity" evidence="1">
    <location>
        <begin position="64"/>
        <end position="74"/>
    </location>
</feature>
<evidence type="ECO:0000313" key="2">
    <source>
        <dbReference type="EMBL" id="TNN63779.1"/>
    </source>
</evidence>
<feature type="compositionally biased region" description="Pro residues" evidence="1">
    <location>
        <begin position="44"/>
        <end position="63"/>
    </location>
</feature>
<organism evidence="2 3">
    <name type="scientific">Liparis tanakae</name>
    <name type="common">Tanaka's snailfish</name>
    <dbReference type="NCBI Taxonomy" id="230148"/>
    <lineage>
        <taxon>Eukaryota</taxon>
        <taxon>Metazoa</taxon>
        <taxon>Chordata</taxon>
        <taxon>Craniata</taxon>
        <taxon>Vertebrata</taxon>
        <taxon>Euteleostomi</taxon>
        <taxon>Actinopterygii</taxon>
        <taxon>Neopterygii</taxon>
        <taxon>Teleostei</taxon>
        <taxon>Neoteleostei</taxon>
        <taxon>Acanthomorphata</taxon>
        <taxon>Eupercaria</taxon>
        <taxon>Perciformes</taxon>
        <taxon>Cottioidei</taxon>
        <taxon>Cottales</taxon>
        <taxon>Liparidae</taxon>
        <taxon>Liparis</taxon>
    </lineage>
</organism>
<reference evidence="2 3" key="1">
    <citation type="submission" date="2019-03" db="EMBL/GenBank/DDBJ databases">
        <title>First draft genome of Liparis tanakae, snailfish: a comprehensive survey of snailfish specific genes.</title>
        <authorList>
            <person name="Kim W."/>
            <person name="Song I."/>
            <person name="Jeong J.-H."/>
            <person name="Kim D."/>
            <person name="Kim S."/>
            <person name="Ryu S."/>
            <person name="Song J.Y."/>
            <person name="Lee S.K."/>
        </authorList>
    </citation>
    <scope>NUCLEOTIDE SEQUENCE [LARGE SCALE GENOMIC DNA]</scope>
    <source>
        <tissue evidence="2">Muscle</tissue>
    </source>
</reference>
<feature type="region of interest" description="Disordered" evidence="1">
    <location>
        <begin position="44"/>
        <end position="101"/>
    </location>
</feature>
<protein>
    <submittedName>
        <fullName evidence="2">Uncharacterized protein</fullName>
    </submittedName>
</protein>
<accession>A0A4Z2HD65</accession>
<name>A0A4Z2HD65_9TELE</name>
<dbReference type="AlphaFoldDB" id="A0A4Z2HD65"/>
<dbReference type="Proteomes" id="UP000314294">
    <property type="component" value="Unassembled WGS sequence"/>
</dbReference>
<keyword evidence="3" id="KW-1185">Reference proteome</keyword>
<comment type="caution">
    <text evidence="2">The sequence shown here is derived from an EMBL/GenBank/DDBJ whole genome shotgun (WGS) entry which is preliminary data.</text>
</comment>
<evidence type="ECO:0000313" key="3">
    <source>
        <dbReference type="Proteomes" id="UP000314294"/>
    </source>
</evidence>
<sequence>MKARPLAGFSSARKAPLTTLLSCGLSYHPPSLLSILSFLPPQHPPSLIPQHPPSLTPQHPQHPPSLLSILSFLPPQHPPSLTPQHGTKLHPKPDLTVVFET</sequence>
<evidence type="ECO:0000256" key="1">
    <source>
        <dbReference type="SAM" id="MobiDB-lite"/>
    </source>
</evidence>
<gene>
    <name evidence="2" type="ORF">EYF80_025981</name>
</gene>